<proteinExistence type="predicted"/>
<dbReference type="Proteomes" id="UP000243797">
    <property type="component" value="Unassembled WGS sequence"/>
</dbReference>
<feature type="compositionally biased region" description="Basic and acidic residues" evidence="1">
    <location>
        <begin position="366"/>
        <end position="382"/>
    </location>
</feature>
<feature type="compositionally biased region" description="Polar residues" evidence="1">
    <location>
        <begin position="108"/>
        <end position="117"/>
    </location>
</feature>
<feature type="compositionally biased region" description="Low complexity" evidence="1">
    <location>
        <begin position="447"/>
        <end position="458"/>
    </location>
</feature>
<gene>
    <name evidence="2" type="ORF">CAC42_7985</name>
</gene>
<evidence type="ECO:0000313" key="2">
    <source>
        <dbReference type="EMBL" id="PNS15879.1"/>
    </source>
</evidence>
<evidence type="ECO:0000256" key="1">
    <source>
        <dbReference type="SAM" id="MobiDB-lite"/>
    </source>
</evidence>
<feature type="compositionally biased region" description="Basic and acidic residues" evidence="1">
    <location>
        <begin position="472"/>
        <end position="482"/>
    </location>
</feature>
<dbReference type="EMBL" id="NKHZ01000065">
    <property type="protein sequence ID" value="PNS15879.1"/>
    <property type="molecule type" value="Genomic_DNA"/>
</dbReference>
<evidence type="ECO:0000313" key="3">
    <source>
        <dbReference type="Proteomes" id="UP000243797"/>
    </source>
</evidence>
<feature type="compositionally biased region" description="Basic and acidic residues" evidence="1">
    <location>
        <begin position="538"/>
        <end position="550"/>
    </location>
</feature>
<feature type="compositionally biased region" description="Polar residues" evidence="1">
    <location>
        <begin position="335"/>
        <end position="345"/>
    </location>
</feature>
<dbReference type="InParanoid" id="A0A2K1QLY3"/>
<feature type="region of interest" description="Disordered" evidence="1">
    <location>
        <begin position="311"/>
        <end position="571"/>
    </location>
</feature>
<accession>A0A2K1QLY3</accession>
<feature type="compositionally biased region" description="Low complexity" evidence="1">
    <location>
        <begin position="524"/>
        <end position="536"/>
    </location>
</feature>
<feature type="region of interest" description="Disordered" evidence="1">
    <location>
        <begin position="1"/>
        <end position="24"/>
    </location>
</feature>
<feature type="compositionally biased region" description="Low complexity" evidence="1">
    <location>
        <begin position="346"/>
        <end position="364"/>
    </location>
</feature>
<feature type="region of interest" description="Disordered" evidence="1">
    <location>
        <begin position="94"/>
        <end position="132"/>
    </location>
</feature>
<feature type="compositionally biased region" description="Low complexity" evidence="1">
    <location>
        <begin position="311"/>
        <end position="329"/>
    </location>
</feature>
<dbReference type="OrthoDB" id="3945441at2759"/>
<sequence length="571" mass="62361">MAKGVGTANGTEDHETQQEKGPGFFKSIGKWFKFGPRKEKKPILHHPRRQKYIPKYAHRDAVRSFRPTPPVLPKDLRCVDSDFAMDRLAPRGTSVVSDEYVPPPDPSYTYTAGTDNDTMSEKRRGKQRAQVSYQPPQTIYTDYLGAPINRNMKLAIDAMPCYRNRFAKDMSEVDDLTHRTVTLSDGFSYPAPKAHAEWFRGGHAIGRTTSDTCVTDSSLSIRPSVKRPSSWDATAIGDGALGNMRTSLNRTYSYTDIPLNLQSPGVYLAAQRHALIDKDQIYYRHGNIPHMLRRSSDMNKAYELRKIGSISSDSSSITPPYPSSSSSSSNRTEPRSQTSRPLSNASGSWSQDESQPSSSSQISSTIKEDSEAEAKAEADHPRQPKTMACSVAGDEKGNINSVEESTPKTSPFKPISIRASTPSTGTSSKFREKLGDEEASSGSTNASDSPSKHSSASDGDGRGNKRPINVTLRREGKKEGIEKTIPNQDTATGGGGCSHRNEDKMVHPALRPRSNLSDDGGVLDQTDTAAADGQAAETPREAQDAERSMEDETASCGGNMSHKRVDSTQDC</sequence>
<comment type="caution">
    <text evidence="2">The sequence shown here is derived from an EMBL/GenBank/DDBJ whole genome shotgun (WGS) entry which is preliminary data.</text>
</comment>
<dbReference type="AlphaFoldDB" id="A0A2K1QLY3"/>
<organism evidence="2 3">
    <name type="scientific">Sphaceloma murrayae</name>
    <dbReference type="NCBI Taxonomy" id="2082308"/>
    <lineage>
        <taxon>Eukaryota</taxon>
        <taxon>Fungi</taxon>
        <taxon>Dikarya</taxon>
        <taxon>Ascomycota</taxon>
        <taxon>Pezizomycotina</taxon>
        <taxon>Dothideomycetes</taxon>
        <taxon>Dothideomycetidae</taxon>
        <taxon>Myriangiales</taxon>
        <taxon>Elsinoaceae</taxon>
        <taxon>Sphaceloma</taxon>
    </lineage>
</organism>
<feature type="compositionally biased region" description="Polar residues" evidence="1">
    <location>
        <begin position="398"/>
        <end position="409"/>
    </location>
</feature>
<keyword evidence="3" id="KW-1185">Reference proteome</keyword>
<feature type="compositionally biased region" description="Polar residues" evidence="1">
    <location>
        <begin position="418"/>
        <end position="428"/>
    </location>
</feature>
<name>A0A2K1QLY3_9PEZI</name>
<protein>
    <submittedName>
        <fullName evidence="2">Pre-mRNA-splicing factor prp46</fullName>
    </submittedName>
</protein>
<reference evidence="2 3" key="1">
    <citation type="submission" date="2017-06" db="EMBL/GenBank/DDBJ databases">
        <title>Draft genome sequence of a variant of Elsinoe murrayae.</title>
        <authorList>
            <person name="Cheng Q."/>
        </authorList>
    </citation>
    <scope>NUCLEOTIDE SEQUENCE [LARGE SCALE GENOMIC DNA]</scope>
    <source>
        <strain evidence="2 3">CQ-2017a</strain>
    </source>
</reference>